<gene>
    <name evidence="7" type="ORF">CD30_12215</name>
</gene>
<evidence type="ECO:0000256" key="2">
    <source>
        <dbReference type="ARBA" id="ARBA00023008"/>
    </source>
</evidence>
<keyword evidence="8" id="KW-1185">Reference proteome</keyword>
<dbReference type="SUPFAM" id="SSF52833">
    <property type="entry name" value="Thioredoxin-like"/>
    <property type="match status" value="1"/>
</dbReference>
<evidence type="ECO:0000256" key="5">
    <source>
        <dbReference type="SAM" id="SignalP"/>
    </source>
</evidence>
<dbReference type="PROSITE" id="PS51257">
    <property type="entry name" value="PROKAR_LIPOPROTEIN"/>
    <property type="match status" value="1"/>
</dbReference>
<dbReference type="Proteomes" id="UP000030595">
    <property type="component" value="Unassembled WGS sequence"/>
</dbReference>
<evidence type="ECO:0000256" key="3">
    <source>
        <dbReference type="PIRSR" id="PIRSR603782-1"/>
    </source>
</evidence>
<dbReference type="EMBL" id="JPVQ01000021">
    <property type="protein sequence ID" value="KGR90328.1"/>
    <property type="molecule type" value="Genomic_DNA"/>
</dbReference>
<keyword evidence="4" id="KW-1015">Disulfide bond</keyword>
<dbReference type="GO" id="GO:0005524">
    <property type="term" value="F:ATP binding"/>
    <property type="evidence" value="ECO:0007669"/>
    <property type="project" value="UniProtKB-KW"/>
</dbReference>
<sequence length="204" mass="23265">MKKKLFCIITILVISTVLAACSNYKFKADVNYPIEDFQVTDHRGNTVTLEDLKGEPWLAMFIFTNCTTICQPMTYNMTVIQEELVERGVEDYKIVAFSVDPTVDTPEILSEYLSHYTVPDESKWHLLTGYDQAFIEQFALNSFKTFVKKPDNSDQVAHMSTFHLVDEQGNVVKNYSGYTESDAGVPYDTIAIDMKTLIEERLGK</sequence>
<dbReference type="Gene3D" id="3.40.30.10">
    <property type="entry name" value="Glutaredoxin"/>
    <property type="match status" value="1"/>
</dbReference>
<dbReference type="OrthoDB" id="9811998at2"/>
<keyword evidence="7" id="KW-0067">ATP-binding</keyword>
<feature type="chain" id="PRO_5002015111" evidence="5">
    <location>
        <begin position="20"/>
        <end position="204"/>
    </location>
</feature>
<evidence type="ECO:0000313" key="8">
    <source>
        <dbReference type="Proteomes" id="UP000030595"/>
    </source>
</evidence>
<accession>A0A0A3J5B9</accession>
<dbReference type="RefSeq" id="WP_036177156.1">
    <property type="nucleotide sequence ID" value="NZ_AVCZ01000021.1"/>
</dbReference>
<evidence type="ECO:0000259" key="6">
    <source>
        <dbReference type="PROSITE" id="PS51352"/>
    </source>
</evidence>
<organism evidence="7 8">
    <name type="scientific">Ureibacillus massiliensis 4400831 = CIP 108448 = CCUG 49529</name>
    <dbReference type="NCBI Taxonomy" id="1211035"/>
    <lineage>
        <taxon>Bacteria</taxon>
        <taxon>Bacillati</taxon>
        <taxon>Bacillota</taxon>
        <taxon>Bacilli</taxon>
        <taxon>Bacillales</taxon>
        <taxon>Caryophanaceae</taxon>
        <taxon>Ureibacillus</taxon>
    </lineage>
</organism>
<evidence type="ECO:0000313" key="7">
    <source>
        <dbReference type="EMBL" id="KGR90328.1"/>
    </source>
</evidence>
<comment type="similarity">
    <text evidence="1">Belongs to the SCO1/2 family.</text>
</comment>
<feature type="signal peptide" evidence="5">
    <location>
        <begin position="1"/>
        <end position="19"/>
    </location>
</feature>
<keyword evidence="3" id="KW-0479">Metal-binding</keyword>
<reference evidence="7 8" key="1">
    <citation type="submission" date="2014-02" db="EMBL/GenBank/DDBJ databases">
        <title>Draft genome sequence of Lysinibacillus massiliensis CCUG 49529.</title>
        <authorList>
            <person name="Zhang F."/>
            <person name="Wang G."/>
            <person name="Zhang L."/>
        </authorList>
    </citation>
    <scope>NUCLEOTIDE SEQUENCE [LARGE SCALE GENOMIC DNA]</scope>
    <source>
        <strain evidence="7 8">CCUG 49529</strain>
    </source>
</reference>
<evidence type="ECO:0000256" key="1">
    <source>
        <dbReference type="ARBA" id="ARBA00010996"/>
    </source>
</evidence>
<protein>
    <submittedName>
        <fullName evidence="7">Cysteine ABC transporter ATP-binding protein</fullName>
    </submittedName>
</protein>
<evidence type="ECO:0000256" key="4">
    <source>
        <dbReference type="PIRSR" id="PIRSR603782-2"/>
    </source>
</evidence>
<dbReference type="PROSITE" id="PS51352">
    <property type="entry name" value="THIOREDOXIN_2"/>
    <property type="match status" value="1"/>
</dbReference>
<keyword evidence="5" id="KW-0732">Signal</keyword>
<dbReference type="GO" id="GO:0046872">
    <property type="term" value="F:metal ion binding"/>
    <property type="evidence" value="ECO:0007669"/>
    <property type="project" value="UniProtKB-KW"/>
</dbReference>
<feature type="binding site" evidence="3">
    <location>
        <position position="158"/>
    </location>
    <ligand>
        <name>Cu cation</name>
        <dbReference type="ChEBI" id="CHEBI:23378"/>
    </ligand>
</feature>
<feature type="binding site" evidence="3">
    <location>
        <position position="66"/>
    </location>
    <ligand>
        <name>Cu cation</name>
        <dbReference type="ChEBI" id="CHEBI:23378"/>
    </ligand>
</feature>
<dbReference type="CDD" id="cd02968">
    <property type="entry name" value="SCO"/>
    <property type="match status" value="1"/>
</dbReference>
<proteinExistence type="inferred from homology"/>
<dbReference type="Pfam" id="PF02630">
    <property type="entry name" value="SCO1-SenC"/>
    <property type="match status" value="1"/>
</dbReference>
<dbReference type="AlphaFoldDB" id="A0A0A3J5B9"/>
<feature type="binding site" evidence="3">
    <location>
        <position position="70"/>
    </location>
    <ligand>
        <name>Cu cation</name>
        <dbReference type="ChEBI" id="CHEBI:23378"/>
    </ligand>
</feature>
<dbReference type="eggNOG" id="COG1999">
    <property type="taxonomic scope" value="Bacteria"/>
</dbReference>
<dbReference type="InterPro" id="IPR036249">
    <property type="entry name" value="Thioredoxin-like_sf"/>
</dbReference>
<dbReference type="InterPro" id="IPR003782">
    <property type="entry name" value="SCO1/SenC"/>
</dbReference>
<name>A0A0A3J5B9_9BACL</name>
<keyword evidence="7" id="KW-0547">Nucleotide-binding</keyword>
<feature type="domain" description="Thioredoxin" evidence="6">
    <location>
        <begin position="28"/>
        <end position="203"/>
    </location>
</feature>
<dbReference type="PANTHER" id="PTHR12151">
    <property type="entry name" value="ELECTRON TRANSPORT PROTIN SCO1/SENC FAMILY MEMBER"/>
    <property type="match status" value="1"/>
</dbReference>
<feature type="disulfide bond" description="Redox-active" evidence="4">
    <location>
        <begin position="66"/>
        <end position="70"/>
    </location>
</feature>
<keyword evidence="2 3" id="KW-0186">Copper</keyword>
<dbReference type="InterPro" id="IPR013766">
    <property type="entry name" value="Thioredoxin_domain"/>
</dbReference>
<comment type="caution">
    <text evidence="7">The sequence shown here is derived from an EMBL/GenBank/DDBJ whole genome shotgun (WGS) entry which is preliminary data.</text>
</comment>
<dbReference type="PANTHER" id="PTHR12151:SF25">
    <property type="entry name" value="LINALOOL DEHYDRATASE_ISOMERASE DOMAIN-CONTAINING PROTEIN"/>
    <property type="match status" value="1"/>
</dbReference>